<feature type="transmembrane region" description="Helical" evidence="1">
    <location>
        <begin position="84"/>
        <end position="102"/>
    </location>
</feature>
<evidence type="ECO:0000259" key="2">
    <source>
        <dbReference type="Pfam" id="PF07853"/>
    </source>
</evidence>
<proteinExistence type="predicted"/>
<feature type="transmembrane region" description="Helical" evidence="1">
    <location>
        <begin position="108"/>
        <end position="125"/>
    </location>
</feature>
<feature type="transmembrane region" description="Helical" evidence="1">
    <location>
        <begin position="178"/>
        <end position="199"/>
    </location>
</feature>
<dbReference type="EMBL" id="VOQF01000015">
    <property type="protein sequence ID" value="TXC85852.1"/>
    <property type="molecule type" value="Genomic_DNA"/>
</dbReference>
<dbReference type="Proteomes" id="UP000321363">
    <property type="component" value="Unassembled WGS sequence"/>
</dbReference>
<dbReference type="InterPro" id="IPR012867">
    <property type="entry name" value="DUF1648"/>
</dbReference>
<dbReference type="PANTHER" id="PTHR37810">
    <property type="entry name" value="IMMUNITY PROTEIN SDPI"/>
    <property type="match status" value="1"/>
</dbReference>
<organism evidence="3 4">
    <name type="scientific">Metabacillus litoralis</name>
    <dbReference type="NCBI Taxonomy" id="152268"/>
    <lineage>
        <taxon>Bacteria</taxon>
        <taxon>Bacillati</taxon>
        <taxon>Bacillota</taxon>
        <taxon>Bacilli</taxon>
        <taxon>Bacillales</taxon>
        <taxon>Bacillaceae</taxon>
        <taxon>Metabacillus</taxon>
    </lineage>
</organism>
<feature type="domain" description="DUF1648" evidence="2">
    <location>
        <begin position="5"/>
        <end position="52"/>
    </location>
</feature>
<reference evidence="3 4" key="1">
    <citation type="journal article" date="2005" name="Int. J. Syst. Evol. Microbiol.">
        <title>Bacillus litoralis sp. nov., isolated from a tidal flat of the Yellow Sea in Korea.</title>
        <authorList>
            <person name="Yoon J.H."/>
            <person name="Oh T.K."/>
        </authorList>
    </citation>
    <scope>NUCLEOTIDE SEQUENCE [LARGE SCALE GENOMIC DNA]</scope>
    <source>
        <strain evidence="3 4">SW-211</strain>
    </source>
</reference>
<dbReference type="AlphaFoldDB" id="A0A5C6VJV5"/>
<dbReference type="GO" id="GO:0009636">
    <property type="term" value="P:response to toxic substance"/>
    <property type="evidence" value="ECO:0007669"/>
    <property type="project" value="TreeGrafter"/>
</dbReference>
<dbReference type="Pfam" id="PF13630">
    <property type="entry name" value="SdpI"/>
    <property type="match status" value="1"/>
</dbReference>
<feature type="transmembrane region" description="Helical" evidence="1">
    <location>
        <begin position="154"/>
        <end position="172"/>
    </location>
</feature>
<evidence type="ECO:0000313" key="3">
    <source>
        <dbReference type="EMBL" id="TXC85852.1"/>
    </source>
</evidence>
<dbReference type="Pfam" id="PF07853">
    <property type="entry name" value="DUF1648"/>
    <property type="match status" value="1"/>
</dbReference>
<feature type="transmembrane region" description="Helical" evidence="1">
    <location>
        <begin position="43"/>
        <end position="63"/>
    </location>
</feature>
<dbReference type="PIRSF" id="PIRSF038959">
    <property type="entry name" value="SdpI"/>
    <property type="match status" value="1"/>
</dbReference>
<sequence length="203" mass="22640">MTTTLVCLLPIILSFVLYNDLPKQIAIHWDYAGNPDNFAPKSIAVWGLPLFLAGMNIFTHIVINGDPKKANASSVLKQFGKWMIPLLSVIIVPIILFKALGYPIQIEVIAPVLVGIMIIIIGNYLPKCKQNYTIGIKLPWTLNSHDNWNKTHHLSGYLWIIGGLCIAAGGFLNGYWLPITLITTAILVVVPFMYSYFLYKQGI</sequence>
<keyword evidence="1" id="KW-0812">Transmembrane</keyword>
<accession>A0A5C6VJV5</accession>
<evidence type="ECO:0000256" key="1">
    <source>
        <dbReference type="SAM" id="Phobius"/>
    </source>
</evidence>
<name>A0A5C6VJV5_9BACI</name>
<dbReference type="InterPro" id="IPR026272">
    <property type="entry name" value="SdpI"/>
</dbReference>
<comment type="caution">
    <text evidence="3">The sequence shown here is derived from an EMBL/GenBank/DDBJ whole genome shotgun (WGS) entry which is preliminary data.</text>
</comment>
<dbReference type="InterPro" id="IPR025962">
    <property type="entry name" value="SdpI/YhfL"/>
</dbReference>
<gene>
    <name evidence="3" type="ORF">FS935_19290</name>
</gene>
<keyword evidence="1" id="KW-1133">Transmembrane helix</keyword>
<keyword evidence="1" id="KW-0472">Membrane</keyword>
<evidence type="ECO:0000313" key="4">
    <source>
        <dbReference type="Proteomes" id="UP000321363"/>
    </source>
</evidence>
<protein>
    <submittedName>
        <fullName evidence="3">DUF1648 domain-containing protein</fullName>
    </submittedName>
</protein>
<keyword evidence="4" id="KW-1185">Reference proteome</keyword>
<dbReference type="PANTHER" id="PTHR37810:SF5">
    <property type="entry name" value="IMMUNITY PROTEIN SDPI"/>
    <property type="match status" value="1"/>
</dbReference>
<dbReference type="OrthoDB" id="9808690at2"/>